<sequence length="414" mass="46985">MRGLSSIDVDRAKPIASNPRAASFRNDVVGWAALTNQLMVWDYVVQFTNYVSPFPNLGTLQPNLNYFGTNKVSGAFIQGTENTVGEFSALKAYLLAKLSWDPKADITKAKAEFMPSYYGKATPFINQYIAQIEQQLQRSGRVLDIYGDPVTEWNTWLRPDQIDNYSNPLENAAASVETQPDFLKRVQLETLPLEFAVLQQARFYGIEKHGLFEVEEGGNWTVRSNIEQKIAHFIELSKNSNVKTLQEDGLSIDNYAQEWNKIIKMGAILHAGINSKVTALTPFDTEYPAKGTHTLTDGTYGYNNFQYNYLGWYGNDMEVLIDLSQSKMLDALSIGFLEDQRHWAFLPSHISIELSDDKQNFIKAGEMNMDPPEENYTKETHRLNIKLTTKDRFRYIRVTTIGALDLVLIKGCIL</sequence>
<protein>
    <submittedName>
        <fullName evidence="1">DUF4838 domain-containing protein</fullName>
    </submittedName>
</protein>
<dbReference type="RefSeq" id="WP_136835004.1">
    <property type="nucleotide sequence ID" value="NZ_SWBQ01000001.1"/>
</dbReference>
<accession>A0A4U1CRS2</accession>
<dbReference type="EMBL" id="SWBQ01000001">
    <property type="protein sequence ID" value="TKC09595.1"/>
    <property type="molecule type" value="Genomic_DNA"/>
</dbReference>
<comment type="caution">
    <text evidence="1">The sequence shown here is derived from an EMBL/GenBank/DDBJ whole genome shotgun (WGS) entry which is preliminary data.</text>
</comment>
<dbReference type="Pfam" id="PF16126">
    <property type="entry name" value="DUF4838"/>
    <property type="match status" value="1"/>
</dbReference>
<organism evidence="1 2">
    <name type="scientific">Pedobacter frigoris</name>
    <dbReference type="NCBI Taxonomy" id="2571272"/>
    <lineage>
        <taxon>Bacteria</taxon>
        <taxon>Pseudomonadati</taxon>
        <taxon>Bacteroidota</taxon>
        <taxon>Sphingobacteriia</taxon>
        <taxon>Sphingobacteriales</taxon>
        <taxon>Sphingobacteriaceae</taxon>
        <taxon>Pedobacter</taxon>
    </lineage>
</organism>
<dbReference type="OrthoDB" id="1099022at2"/>
<dbReference type="Proteomes" id="UP000307244">
    <property type="component" value="Unassembled WGS sequence"/>
</dbReference>
<name>A0A4U1CRS2_9SPHI</name>
<evidence type="ECO:0000313" key="2">
    <source>
        <dbReference type="Proteomes" id="UP000307244"/>
    </source>
</evidence>
<evidence type="ECO:0000313" key="1">
    <source>
        <dbReference type="EMBL" id="TKC09595.1"/>
    </source>
</evidence>
<dbReference type="Gene3D" id="2.60.120.260">
    <property type="entry name" value="Galactose-binding domain-like"/>
    <property type="match status" value="1"/>
</dbReference>
<reference evidence="1 2" key="1">
    <citation type="submission" date="2019-04" db="EMBL/GenBank/DDBJ databases">
        <title>Pedobacter sp. RP-3-15 sp. nov., isolated from Arctic soil.</title>
        <authorList>
            <person name="Dahal R.H."/>
            <person name="Kim D.-U."/>
        </authorList>
    </citation>
    <scope>NUCLEOTIDE SEQUENCE [LARGE SCALE GENOMIC DNA]</scope>
    <source>
        <strain evidence="1 2">RP-3-15</strain>
    </source>
</reference>
<dbReference type="PANTHER" id="PTHR47406:SF2">
    <property type="entry name" value="ALPHA GLUCURONIDASE N-TERMINAL DOMAIN-CONTAINING PROTEIN"/>
    <property type="match status" value="1"/>
</dbReference>
<dbReference type="InterPro" id="IPR032287">
    <property type="entry name" value="DUF4838"/>
</dbReference>
<dbReference type="AlphaFoldDB" id="A0A4U1CRS2"/>
<dbReference type="PANTHER" id="PTHR47406">
    <property type="entry name" value="COAGULATION FACTOR 5/8 TYPE, C-TERMINAL"/>
    <property type="match status" value="1"/>
</dbReference>
<proteinExistence type="predicted"/>
<gene>
    <name evidence="1" type="ORF">FA047_05790</name>
</gene>
<keyword evidence="2" id="KW-1185">Reference proteome</keyword>